<dbReference type="Gene3D" id="1.10.260.40">
    <property type="entry name" value="lambda repressor-like DNA-binding domains"/>
    <property type="match status" value="1"/>
</dbReference>
<comment type="caution">
    <text evidence="2">The sequence shown here is derived from an EMBL/GenBank/DDBJ whole genome shotgun (WGS) entry which is preliminary data.</text>
</comment>
<dbReference type="InterPro" id="IPR001387">
    <property type="entry name" value="Cro/C1-type_HTH"/>
</dbReference>
<protein>
    <submittedName>
        <fullName evidence="2">Helix-turn-helix domain-containing protein</fullName>
    </submittedName>
</protein>
<proteinExistence type="predicted"/>
<gene>
    <name evidence="2" type="ORF">ACFPIH_47170</name>
</gene>
<evidence type="ECO:0000313" key="3">
    <source>
        <dbReference type="Proteomes" id="UP001595839"/>
    </source>
</evidence>
<dbReference type="PROSITE" id="PS50943">
    <property type="entry name" value="HTH_CROC1"/>
    <property type="match status" value="1"/>
</dbReference>
<organism evidence="2 3">
    <name type="scientific">Streptomyces vulcanius</name>
    <dbReference type="NCBI Taxonomy" id="1441876"/>
    <lineage>
        <taxon>Bacteria</taxon>
        <taxon>Bacillati</taxon>
        <taxon>Actinomycetota</taxon>
        <taxon>Actinomycetes</taxon>
        <taxon>Kitasatosporales</taxon>
        <taxon>Streptomycetaceae</taxon>
        <taxon>Streptomyces</taxon>
    </lineage>
</organism>
<dbReference type="SUPFAM" id="SSF47413">
    <property type="entry name" value="lambda repressor-like DNA-binding domains"/>
    <property type="match status" value="1"/>
</dbReference>
<keyword evidence="3" id="KW-1185">Reference proteome</keyword>
<dbReference type="CDD" id="cd00093">
    <property type="entry name" value="HTH_XRE"/>
    <property type="match status" value="1"/>
</dbReference>
<evidence type="ECO:0000313" key="2">
    <source>
        <dbReference type="EMBL" id="MFC4506950.1"/>
    </source>
</evidence>
<dbReference type="Pfam" id="PF13560">
    <property type="entry name" value="HTH_31"/>
    <property type="match status" value="1"/>
</dbReference>
<sequence>MGRPQKEIVLDGSPVRLFAYWLRDLRSTADLTLEQLATRTGYGRTTVSDAMGGRQLPTRPVALAVVGACGGDVRRWAEYWAQVRRALDPDAPGGPADITPPPWDPPAGRASGVHAEQCPAGCTRGDPHGWYTESVSTRLRLDTATPEAIERRVVVSTCDGLRAVPVAVSVPRRSGDTAPAHGLEISVVRGGRLEQGEHRYESYFERRLVLPAPLAAGHRHLYALRLRIPPAQSMAPHFVHVPLTRSEHFRLEVHFDRANPPRTVWQLAGVPTAVIYQQSPGTPALHPDDRGVVAAEFGAMRVGYGYGLCWQDTRTGPPRTARDT</sequence>
<accession>A0ABV9B3V5</accession>
<dbReference type="Proteomes" id="UP001595839">
    <property type="component" value="Unassembled WGS sequence"/>
</dbReference>
<dbReference type="RefSeq" id="WP_381185172.1">
    <property type="nucleotide sequence ID" value="NZ_JBHSFK010000049.1"/>
</dbReference>
<feature type="domain" description="HTH cro/C1-type" evidence="1">
    <location>
        <begin position="22"/>
        <end position="76"/>
    </location>
</feature>
<dbReference type="InterPro" id="IPR010982">
    <property type="entry name" value="Lambda_DNA-bd_dom_sf"/>
</dbReference>
<dbReference type="EMBL" id="JBHSFK010000049">
    <property type="protein sequence ID" value="MFC4506950.1"/>
    <property type="molecule type" value="Genomic_DNA"/>
</dbReference>
<name>A0ABV9B3V5_9ACTN</name>
<dbReference type="SMART" id="SM00530">
    <property type="entry name" value="HTH_XRE"/>
    <property type="match status" value="1"/>
</dbReference>
<evidence type="ECO:0000259" key="1">
    <source>
        <dbReference type="PROSITE" id="PS50943"/>
    </source>
</evidence>
<reference evidence="3" key="1">
    <citation type="journal article" date="2019" name="Int. J. Syst. Evol. Microbiol.">
        <title>The Global Catalogue of Microorganisms (GCM) 10K type strain sequencing project: providing services to taxonomists for standard genome sequencing and annotation.</title>
        <authorList>
            <consortium name="The Broad Institute Genomics Platform"/>
            <consortium name="The Broad Institute Genome Sequencing Center for Infectious Disease"/>
            <person name="Wu L."/>
            <person name="Ma J."/>
        </authorList>
    </citation>
    <scope>NUCLEOTIDE SEQUENCE [LARGE SCALE GENOMIC DNA]</scope>
    <source>
        <strain evidence="3">CGMCC 4.7177</strain>
    </source>
</reference>